<evidence type="ECO:0000256" key="1">
    <source>
        <dbReference type="SAM" id="MobiDB-lite"/>
    </source>
</evidence>
<feature type="compositionally biased region" description="Pro residues" evidence="1">
    <location>
        <begin position="358"/>
        <end position="375"/>
    </location>
</feature>
<dbReference type="SMART" id="SM00144">
    <property type="entry name" value="PI3K_rbd"/>
    <property type="match status" value="1"/>
</dbReference>
<sequence length="655" mass="71062">MSSEQQAAAFAFWKERSTRETVPDTSSKKPSLPPKPRSSGRVQTPQQVAAVSEKTFLGPASSSSPTVIDRPAKPLKPPTPAKPSPSPPPPSIRSPTPAKPSPSPPPPSIRSPSSLRRTPPPPPPPPHKIPARTSGENVSSTQHPTQKVPLLPPGSSWKPAKPAARSESLRSNLSGPKSVARATEEQRTTDPRRYHDDKSTNNAAVSGSGKQVLKIVQRLSFDDPRTQFGPSSRGSEIHRTPHSVPAISKGKQFLLPSQRGANIGVNEGDSSRERLNRSVGKVSGAVKEELRKRRSSGPKVKTDSVAMEEREEGEREKEGEGGKSLRESRSFSGSRRSAKIKSSWTCYLDGPADNTPASPAPLSPPLSPSLSPPLSPQSSPIKVSDHPPLSPSLLQSFSDSFRTSSTKSAHNYLRDNAAVSTETIQFWEMVASVRKERGDRCGYLCSLLLSSRQPSPSSPPLLRTTTISHTASAARSNRGDHVISVVMVTTPGENPVSFQCSAQLTINEVTKKGVAQLKKGQRSTGIRWLKVCGRDEYLDPVKKMIDFVYVHNCLKLDTEVKVQIIDQNQLPTSLACQPQSVPIPPAPPTWGDQSSFHSVSAHELNNLLDSYVSKAAKFRQVVLSQKDSVSNLSSLSPSFSFIISPYYIESYPFRE</sequence>
<dbReference type="InterPro" id="IPR029071">
    <property type="entry name" value="Ubiquitin-like_domsf"/>
</dbReference>
<gene>
    <name evidence="3" type="ORF">GBAR_LOCUS30071</name>
</gene>
<feature type="compositionally biased region" description="Pro residues" evidence="1">
    <location>
        <begin position="118"/>
        <end position="128"/>
    </location>
</feature>
<feature type="compositionally biased region" description="Polar residues" evidence="1">
    <location>
        <begin position="134"/>
        <end position="145"/>
    </location>
</feature>
<reference evidence="3" key="1">
    <citation type="submission" date="2023-03" db="EMBL/GenBank/DDBJ databases">
        <authorList>
            <person name="Steffen K."/>
            <person name="Cardenas P."/>
        </authorList>
    </citation>
    <scope>NUCLEOTIDE SEQUENCE</scope>
</reference>
<dbReference type="EMBL" id="CASHTH010004243">
    <property type="protein sequence ID" value="CAI8055086.1"/>
    <property type="molecule type" value="Genomic_DNA"/>
</dbReference>
<evidence type="ECO:0000313" key="3">
    <source>
        <dbReference type="EMBL" id="CAI8055086.1"/>
    </source>
</evidence>
<feature type="region of interest" description="Disordered" evidence="1">
    <location>
        <begin position="351"/>
        <end position="390"/>
    </location>
</feature>
<dbReference type="Gene3D" id="3.10.20.770">
    <property type="match status" value="1"/>
</dbReference>
<dbReference type="Proteomes" id="UP001174909">
    <property type="component" value="Unassembled WGS sequence"/>
</dbReference>
<dbReference type="SUPFAM" id="SSF54236">
    <property type="entry name" value="Ubiquitin-like"/>
    <property type="match status" value="1"/>
</dbReference>
<feature type="compositionally biased region" description="Basic and acidic residues" evidence="1">
    <location>
        <begin position="182"/>
        <end position="199"/>
    </location>
</feature>
<keyword evidence="4" id="KW-1185">Reference proteome</keyword>
<feature type="compositionally biased region" description="Pro residues" evidence="1">
    <location>
        <begin position="74"/>
        <end position="109"/>
    </location>
</feature>
<feature type="compositionally biased region" description="Basic and acidic residues" evidence="1">
    <location>
        <begin position="13"/>
        <end position="22"/>
    </location>
</feature>
<protein>
    <recommendedName>
        <fullName evidence="2">PI3K-RBD domain-containing protein</fullName>
    </recommendedName>
</protein>
<feature type="compositionally biased region" description="Polar residues" evidence="1">
    <location>
        <begin position="40"/>
        <end position="49"/>
    </location>
</feature>
<evidence type="ECO:0000313" key="4">
    <source>
        <dbReference type="Proteomes" id="UP001174909"/>
    </source>
</evidence>
<dbReference type="PROSITE" id="PS51546">
    <property type="entry name" value="PI3K_RBD"/>
    <property type="match status" value="1"/>
</dbReference>
<feature type="compositionally biased region" description="Polar residues" evidence="1">
    <location>
        <begin position="200"/>
        <end position="209"/>
    </location>
</feature>
<proteinExistence type="predicted"/>
<feature type="compositionally biased region" description="Basic and acidic residues" evidence="1">
    <location>
        <begin position="312"/>
        <end position="329"/>
    </location>
</feature>
<organism evidence="3 4">
    <name type="scientific">Geodia barretti</name>
    <name type="common">Barrett's horny sponge</name>
    <dbReference type="NCBI Taxonomy" id="519541"/>
    <lineage>
        <taxon>Eukaryota</taxon>
        <taxon>Metazoa</taxon>
        <taxon>Porifera</taxon>
        <taxon>Demospongiae</taxon>
        <taxon>Heteroscleromorpha</taxon>
        <taxon>Tetractinellida</taxon>
        <taxon>Astrophorina</taxon>
        <taxon>Geodiidae</taxon>
        <taxon>Geodia</taxon>
    </lineage>
</organism>
<dbReference type="Pfam" id="PF00794">
    <property type="entry name" value="PI3K_rbd"/>
    <property type="match status" value="1"/>
</dbReference>
<dbReference type="InterPro" id="IPR000341">
    <property type="entry name" value="PI3K_Ras-bd_dom"/>
</dbReference>
<feature type="region of interest" description="Disordered" evidence="1">
    <location>
        <begin position="1"/>
        <end position="336"/>
    </location>
</feature>
<accession>A0AA35TXZ4</accession>
<evidence type="ECO:0000259" key="2">
    <source>
        <dbReference type="PROSITE" id="PS51546"/>
    </source>
</evidence>
<name>A0AA35TXZ4_GEOBA</name>
<feature type="domain" description="PI3K-RBD" evidence="2">
    <location>
        <begin position="478"/>
        <end position="566"/>
    </location>
</feature>
<dbReference type="PRINTS" id="PR01217">
    <property type="entry name" value="PRICHEXTENSN"/>
</dbReference>
<comment type="caution">
    <text evidence="3">The sequence shown here is derived from an EMBL/GenBank/DDBJ whole genome shotgun (WGS) entry which is preliminary data.</text>
</comment>
<dbReference type="AlphaFoldDB" id="A0AA35TXZ4"/>